<dbReference type="GO" id="GO:0005737">
    <property type="term" value="C:cytoplasm"/>
    <property type="evidence" value="ECO:0007669"/>
    <property type="project" value="TreeGrafter"/>
</dbReference>
<dbReference type="Proteomes" id="UP001152320">
    <property type="component" value="Chromosome 9"/>
</dbReference>
<name>A0A9Q1C0H8_HOLLE</name>
<dbReference type="GO" id="GO:0007144">
    <property type="term" value="P:female meiosis I"/>
    <property type="evidence" value="ECO:0007669"/>
    <property type="project" value="TreeGrafter"/>
</dbReference>
<dbReference type="GO" id="GO:0048255">
    <property type="term" value="P:mRNA stabilization"/>
    <property type="evidence" value="ECO:0007669"/>
    <property type="project" value="TreeGrafter"/>
</dbReference>
<gene>
    <name evidence="1" type="ORF">HOLleu_20290</name>
</gene>
<evidence type="ECO:0000313" key="1">
    <source>
        <dbReference type="EMBL" id="KAJ8036341.1"/>
    </source>
</evidence>
<dbReference type="Pfam" id="PF15189">
    <property type="entry name" value="MEIOC"/>
    <property type="match status" value="1"/>
</dbReference>
<dbReference type="InterPro" id="IPR027963">
    <property type="entry name" value="MEIOC"/>
</dbReference>
<comment type="caution">
    <text evidence="1">The sequence shown here is derived from an EMBL/GenBank/DDBJ whole genome shotgun (WGS) entry which is preliminary data.</text>
</comment>
<dbReference type="GO" id="GO:0007141">
    <property type="term" value="P:male meiosis I"/>
    <property type="evidence" value="ECO:0007669"/>
    <property type="project" value="TreeGrafter"/>
</dbReference>
<dbReference type="PANTHER" id="PTHR33861:SF5">
    <property type="entry name" value="GAMMA-TUBULIN COMPLEX COMPONENT"/>
    <property type="match status" value="1"/>
</dbReference>
<accession>A0A9Q1C0H8</accession>
<organism evidence="1 2">
    <name type="scientific">Holothuria leucospilota</name>
    <name type="common">Black long sea cucumber</name>
    <name type="synonym">Mertensiothuria leucospilota</name>
    <dbReference type="NCBI Taxonomy" id="206669"/>
    <lineage>
        <taxon>Eukaryota</taxon>
        <taxon>Metazoa</taxon>
        <taxon>Echinodermata</taxon>
        <taxon>Eleutherozoa</taxon>
        <taxon>Echinozoa</taxon>
        <taxon>Holothuroidea</taxon>
        <taxon>Aspidochirotacea</taxon>
        <taxon>Aspidochirotida</taxon>
        <taxon>Holothuriidae</taxon>
        <taxon>Holothuria</taxon>
    </lineage>
</organism>
<sequence>MTKEVCARRSSHSPDFIPVLRANKHKMCQRSSVWQSQQETIIPGGSLEKYFPSINTVKQIDDPRSVKPDSDVLNQSSTLDDLVSDILNDSAESNPSTSCTNQFTGPPIGKNFQEIPANLQTSQHASALPQRKNGTVEKNHLLGDWQRHPMNANGTTRAETTMATLTQESQNHGIFTGGSKQNVSTEYSSYADVTRGSVSTSSIPNGSQNFPLQNSHFSTQAKLPFPKHSNFNGRSALESMNTDLSTLHNSLGMGGSKTGYHFNHKFSKERKYNDMREQSVLKNGFEGVRNCGDFGGNPHFWQQNSVLHQMGFDSNQLYKNGMNHGDINQSNFMYPPGFNQSSLLGPNFTSGTGNPVPGNGCRLPYQFRNSKNAPLNYRAENYFNNALLHQASGITGLPPVFHGLPDDILPDVPPDVNKLKDYVGGTLQGSLNGCYSELHNLEKERRKYEIELAQKFLGKRITSSNGIAVVPLPADPTPVDQLICDMFKEYNRIITLTSKIRGLTRDGLHANIDKTLDKWNEVIQLVEAHRKAEISHSLRKLSPESVKQLYSQGNNLIDKLVSLMTSTRQVRTALWLSTVYALHSTNHHNEEM</sequence>
<dbReference type="AlphaFoldDB" id="A0A9Q1C0H8"/>
<dbReference type="OrthoDB" id="5978002at2759"/>
<evidence type="ECO:0000313" key="2">
    <source>
        <dbReference type="Proteomes" id="UP001152320"/>
    </source>
</evidence>
<keyword evidence="2" id="KW-1185">Reference proteome</keyword>
<protein>
    <submittedName>
        <fullName evidence="1">Meiosis-specific coiled-coil domain-containing protein MEIOC</fullName>
    </submittedName>
</protein>
<proteinExistence type="predicted"/>
<reference evidence="1" key="1">
    <citation type="submission" date="2021-10" db="EMBL/GenBank/DDBJ databases">
        <title>Tropical sea cucumber genome reveals ecological adaptation and Cuvierian tubules defense mechanism.</title>
        <authorList>
            <person name="Chen T."/>
        </authorList>
    </citation>
    <scope>NUCLEOTIDE SEQUENCE</scope>
    <source>
        <strain evidence="1">Nanhai2018</strain>
        <tissue evidence="1">Muscle</tissue>
    </source>
</reference>
<dbReference type="EMBL" id="JAIZAY010000009">
    <property type="protein sequence ID" value="KAJ8036341.1"/>
    <property type="molecule type" value="Genomic_DNA"/>
</dbReference>
<dbReference type="GO" id="GO:0005634">
    <property type="term" value="C:nucleus"/>
    <property type="evidence" value="ECO:0007669"/>
    <property type="project" value="TreeGrafter"/>
</dbReference>
<dbReference type="PANTHER" id="PTHR33861">
    <property type="entry name" value="PROTEIN CBG18333"/>
    <property type="match status" value="1"/>
</dbReference>